<gene>
    <name evidence="1" type="ORF">IT882_01515</name>
</gene>
<dbReference type="RefSeq" id="WP_195692877.1">
    <property type="nucleotide sequence ID" value="NZ_CP064760.1"/>
</dbReference>
<organism evidence="1 2">
    <name type="scientific">Microbacterium schleiferi</name>
    <dbReference type="NCBI Taxonomy" id="69362"/>
    <lineage>
        <taxon>Bacteria</taxon>
        <taxon>Bacillati</taxon>
        <taxon>Actinomycetota</taxon>
        <taxon>Actinomycetes</taxon>
        <taxon>Micrococcales</taxon>
        <taxon>Microbacteriaceae</taxon>
        <taxon>Microbacterium</taxon>
    </lineage>
</organism>
<protein>
    <submittedName>
        <fullName evidence="1">Uncharacterized protein</fullName>
    </submittedName>
</protein>
<evidence type="ECO:0000313" key="2">
    <source>
        <dbReference type="Proteomes" id="UP000594480"/>
    </source>
</evidence>
<dbReference type="EMBL" id="CP064760">
    <property type="protein sequence ID" value="QPE04850.1"/>
    <property type="molecule type" value="Genomic_DNA"/>
</dbReference>
<proteinExistence type="predicted"/>
<keyword evidence="2" id="KW-1185">Reference proteome</keyword>
<dbReference type="Gene3D" id="1.10.8.1060">
    <property type="entry name" value="Corynebacterium glutamicum thioredoxin-dependent arsenate reductase, N-terminal domain"/>
    <property type="match status" value="1"/>
</dbReference>
<dbReference type="KEGG" id="msf:IT882_01515"/>
<reference evidence="1 2" key="1">
    <citation type="submission" date="2020-11" db="EMBL/GenBank/DDBJ databases">
        <title>Amino acid is mineralized and recycled by bacteria in oceanic microbiome.</title>
        <authorList>
            <person name="Zheng L.Y."/>
        </authorList>
    </citation>
    <scope>NUCLEOTIDE SEQUENCE [LARGE SCALE GENOMIC DNA]</scope>
    <source>
        <strain evidence="1 2">A32-1</strain>
    </source>
</reference>
<accession>A0A7S8MX80</accession>
<sequence>MSATNPRDEYEALNHAVDRLVRRIPWADEESVRLMVAEEVAALSEARLRHFIPAMVEARVLRRLRAPGPLPVSA</sequence>
<dbReference type="Proteomes" id="UP000594480">
    <property type="component" value="Chromosome"/>
</dbReference>
<name>A0A7S8MX80_9MICO</name>
<evidence type="ECO:0000313" key="1">
    <source>
        <dbReference type="EMBL" id="QPE04850.1"/>
    </source>
</evidence>
<dbReference type="NCBIfam" id="NF046112">
    <property type="entry name" value="MSMEG_6209_Nter"/>
    <property type="match status" value="1"/>
</dbReference>
<dbReference type="AlphaFoldDB" id="A0A7S8MX80"/>